<dbReference type="EMBL" id="KZ678134">
    <property type="protein sequence ID" value="PSN68222.1"/>
    <property type="molecule type" value="Genomic_DNA"/>
</dbReference>
<evidence type="ECO:0000256" key="3">
    <source>
        <dbReference type="ARBA" id="ARBA00022827"/>
    </source>
</evidence>
<evidence type="ECO:0000256" key="1">
    <source>
        <dbReference type="ARBA" id="ARBA00007992"/>
    </source>
</evidence>
<dbReference type="Proteomes" id="UP000240883">
    <property type="component" value="Unassembled WGS sequence"/>
</dbReference>
<name>A0A2T2NS03_CORCC</name>
<dbReference type="PRINTS" id="PR00420">
    <property type="entry name" value="RNGMNOXGNASE"/>
</dbReference>
<dbReference type="Pfam" id="PF01494">
    <property type="entry name" value="FAD_binding_3"/>
    <property type="match status" value="1"/>
</dbReference>
<keyword evidence="5" id="KW-0503">Monooxygenase</keyword>
<keyword evidence="3" id="KW-0274">FAD</keyword>
<dbReference type="GO" id="GO:0071949">
    <property type="term" value="F:FAD binding"/>
    <property type="evidence" value="ECO:0007669"/>
    <property type="project" value="InterPro"/>
</dbReference>
<evidence type="ECO:0000256" key="4">
    <source>
        <dbReference type="ARBA" id="ARBA00023002"/>
    </source>
</evidence>
<dbReference type="Gene3D" id="3.50.50.60">
    <property type="entry name" value="FAD/NAD(P)-binding domain"/>
    <property type="match status" value="1"/>
</dbReference>
<dbReference type="InterPro" id="IPR036188">
    <property type="entry name" value="FAD/NAD-bd_sf"/>
</dbReference>
<keyword evidence="2" id="KW-0285">Flavoprotein</keyword>
<gene>
    <name evidence="7" type="ORF">BS50DRAFT_609911</name>
</gene>
<keyword evidence="4" id="KW-0560">Oxidoreductase</keyword>
<accession>A0A2T2NS03</accession>
<comment type="similarity">
    <text evidence="1">Belongs to the paxM FAD-dependent monooxygenase family.</text>
</comment>
<dbReference type="InterPro" id="IPR002938">
    <property type="entry name" value="FAD-bd"/>
</dbReference>
<dbReference type="PANTHER" id="PTHR13789:SF215">
    <property type="entry name" value="FAD-BINDING DOMAIN-CONTAINING PROTEIN-RELATED"/>
    <property type="match status" value="1"/>
</dbReference>
<evidence type="ECO:0000256" key="2">
    <source>
        <dbReference type="ARBA" id="ARBA00022630"/>
    </source>
</evidence>
<feature type="domain" description="FAD-binding" evidence="6">
    <location>
        <begin position="2"/>
        <end position="360"/>
    </location>
</feature>
<evidence type="ECO:0000259" key="6">
    <source>
        <dbReference type="Pfam" id="PF01494"/>
    </source>
</evidence>
<evidence type="ECO:0000313" key="7">
    <source>
        <dbReference type="EMBL" id="PSN68222.1"/>
    </source>
</evidence>
<proteinExistence type="inferred from homology"/>
<organism evidence="7 8">
    <name type="scientific">Corynespora cassiicola Philippines</name>
    <dbReference type="NCBI Taxonomy" id="1448308"/>
    <lineage>
        <taxon>Eukaryota</taxon>
        <taxon>Fungi</taxon>
        <taxon>Dikarya</taxon>
        <taxon>Ascomycota</taxon>
        <taxon>Pezizomycotina</taxon>
        <taxon>Dothideomycetes</taxon>
        <taxon>Pleosporomycetidae</taxon>
        <taxon>Pleosporales</taxon>
        <taxon>Corynesporascaceae</taxon>
        <taxon>Corynespora</taxon>
    </lineage>
</organism>
<dbReference type="PANTHER" id="PTHR13789">
    <property type="entry name" value="MONOOXYGENASE"/>
    <property type="match status" value="1"/>
</dbReference>
<dbReference type="SUPFAM" id="SSF51905">
    <property type="entry name" value="FAD/NAD(P)-binding domain"/>
    <property type="match status" value="1"/>
</dbReference>
<sequence length="414" mass="45172">MDIIIVGAGIAGLSAGVGLRRAGHNVTILEQSSLLHEVGAAITIKPNATRVLQSWDFVPERSGMVAIRKGSLIDGTNMQVLVPQYYKDCESTWGLPMYAVHREDLHNQLRALATQKEGPGRPCVVQVRSKVVDYDAENGKVTTESGEVLQADLIIAADGVHSTAVKHVLGDEAVEAGDTGWACMRWLVPREEFLSDPETENMIQDSSTRYFTTAGGAGGAAGLVWYPCRNNEVQNFLYLSREFDTSHVGEDFRAMVEPSMPQEYAKKHFAPALQTAIKKARDVKFWKLVARGPIPKWHKNRLLLIGDAAHPMLTFQGQGGGQAIEDGAALGILFDKVNDTAAIEKRLQLFEQVRRNRGSALQILSNTNPPASQSVRDAAAEYLPGTRLDSTDDINEYVFSFDVLAESKAALVGA</sequence>
<dbReference type="AlphaFoldDB" id="A0A2T2NS03"/>
<dbReference type="InterPro" id="IPR050493">
    <property type="entry name" value="FAD-dep_Monooxygenase_BioMet"/>
</dbReference>
<dbReference type="GO" id="GO:0004497">
    <property type="term" value="F:monooxygenase activity"/>
    <property type="evidence" value="ECO:0007669"/>
    <property type="project" value="UniProtKB-KW"/>
</dbReference>
<reference evidence="7 8" key="1">
    <citation type="journal article" date="2018" name="Front. Microbiol.">
        <title>Genome-Wide Analysis of Corynespora cassiicola Leaf Fall Disease Putative Effectors.</title>
        <authorList>
            <person name="Lopez D."/>
            <person name="Ribeiro S."/>
            <person name="Label P."/>
            <person name="Fumanal B."/>
            <person name="Venisse J.S."/>
            <person name="Kohler A."/>
            <person name="de Oliveira R.R."/>
            <person name="Labutti K."/>
            <person name="Lipzen A."/>
            <person name="Lail K."/>
            <person name="Bauer D."/>
            <person name="Ohm R.A."/>
            <person name="Barry K.W."/>
            <person name="Spatafora J."/>
            <person name="Grigoriev I.V."/>
            <person name="Martin F.M."/>
            <person name="Pujade-Renaud V."/>
        </authorList>
    </citation>
    <scope>NUCLEOTIDE SEQUENCE [LARGE SCALE GENOMIC DNA]</scope>
    <source>
        <strain evidence="7 8">Philippines</strain>
    </source>
</reference>
<protein>
    <submittedName>
        <fullName evidence="7">FAD binding domain-containing protein</fullName>
    </submittedName>
</protein>
<dbReference type="OrthoDB" id="9993796at2759"/>
<keyword evidence="8" id="KW-1185">Reference proteome</keyword>
<evidence type="ECO:0000256" key="5">
    <source>
        <dbReference type="ARBA" id="ARBA00023033"/>
    </source>
</evidence>
<evidence type="ECO:0000313" key="8">
    <source>
        <dbReference type="Proteomes" id="UP000240883"/>
    </source>
</evidence>
<dbReference type="STRING" id="1448308.A0A2T2NS03"/>